<accession>A0A9D4JR88</accession>
<gene>
    <name evidence="1" type="ORF">DPMN_119419</name>
</gene>
<organism evidence="1 2">
    <name type="scientific">Dreissena polymorpha</name>
    <name type="common">Zebra mussel</name>
    <name type="synonym">Mytilus polymorpha</name>
    <dbReference type="NCBI Taxonomy" id="45954"/>
    <lineage>
        <taxon>Eukaryota</taxon>
        <taxon>Metazoa</taxon>
        <taxon>Spiralia</taxon>
        <taxon>Lophotrochozoa</taxon>
        <taxon>Mollusca</taxon>
        <taxon>Bivalvia</taxon>
        <taxon>Autobranchia</taxon>
        <taxon>Heteroconchia</taxon>
        <taxon>Euheterodonta</taxon>
        <taxon>Imparidentia</taxon>
        <taxon>Neoheterodontei</taxon>
        <taxon>Myida</taxon>
        <taxon>Dreissenoidea</taxon>
        <taxon>Dreissenidae</taxon>
        <taxon>Dreissena</taxon>
    </lineage>
</organism>
<keyword evidence="2" id="KW-1185">Reference proteome</keyword>
<dbReference type="AlphaFoldDB" id="A0A9D4JR88"/>
<comment type="caution">
    <text evidence="1">The sequence shown here is derived from an EMBL/GenBank/DDBJ whole genome shotgun (WGS) entry which is preliminary data.</text>
</comment>
<evidence type="ECO:0000313" key="2">
    <source>
        <dbReference type="Proteomes" id="UP000828390"/>
    </source>
</evidence>
<dbReference type="Proteomes" id="UP000828390">
    <property type="component" value="Unassembled WGS sequence"/>
</dbReference>
<reference evidence="1" key="1">
    <citation type="journal article" date="2019" name="bioRxiv">
        <title>The Genome of the Zebra Mussel, Dreissena polymorpha: A Resource for Invasive Species Research.</title>
        <authorList>
            <person name="McCartney M.A."/>
            <person name="Auch B."/>
            <person name="Kono T."/>
            <person name="Mallez S."/>
            <person name="Zhang Y."/>
            <person name="Obille A."/>
            <person name="Becker A."/>
            <person name="Abrahante J.E."/>
            <person name="Garbe J."/>
            <person name="Badalamenti J.P."/>
            <person name="Herman A."/>
            <person name="Mangelson H."/>
            <person name="Liachko I."/>
            <person name="Sullivan S."/>
            <person name="Sone E.D."/>
            <person name="Koren S."/>
            <person name="Silverstein K.A.T."/>
            <person name="Beckman K.B."/>
            <person name="Gohl D.M."/>
        </authorList>
    </citation>
    <scope>NUCLEOTIDE SEQUENCE</scope>
    <source>
        <strain evidence="1">Duluth1</strain>
        <tissue evidence="1">Whole animal</tissue>
    </source>
</reference>
<reference evidence="1" key="2">
    <citation type="submission" date="2020-11" db="EMBL/GenBank/DDBJ databases">
        <authorList>
            <person name="McCartney M.A."/>
            <person name="Auch B."/>
            <person name="Kono T."/>
            <person name="Mallez S."/>
            <person name="Becker A."/>
            <person name="Gohl D.M."/>
            <person name="Silverstein K.A.T."/>
            <person name="Koren S."/>
            <person name="Bechman K.B."/>
            <person name="Herman A."/>
            <person name="Abrahante J.E."/>
            <person name="Garbe J."/>
        </authorList>
    </citation>
    <scope>NUCLEOTIDE SEQUENCE</scope>
    <source>
        <strain evidence="1">Duluth1</strain>
        <tissue evidence="1">Whole animal</tissue>
    </source>
</reference>
<evidence type="ECO:0000313" key="1">
    <source>
        <dbReference type="EMBL" id="KAH3817863.1"/>
    </source>
</evidence>
<name>A0A9D4JR88_DREPO</name>
<proteinExistence type="predicted"/>
<sequence>MSFTKEFPIVMREVEKKVKEMENLKKKREAQARSYTTAKDPARTLEDDFEDSDYITDAELLSAAELCASGHCLPSFLQDITDICQKTF</sequence>
<protein>
    <submittedName>
        <fullName evidence="1">Uncharacterized protein</fullName>
    </submittedName>
</protein>
<dbReference type="EMBL" id="JAIWYP010000005">
    <property type="protein sequence ID" value="KAH3817863.1"/>
    <property type="molecule type" value="Genomic_DNA"/>
</dbReference>